<keyword evidence="1" id="KW-0812">Transmembrane</keyword>
<keyword evidence="3" id="KW-1185">Reference proteome</keyword>
<comment type="caution">
    <text evidence="2">The sequence shown here is derived from an EMBL/GenBank/DDBJ whole genome shotgun (WGS) entry which is preliminary data.</text>
</comment>
<reference evidence="2 3" key="1">
    <citation type="submission" date="2019-04" db="EMBL/GenBank/DDBJ databases">
        <title>Bacillus caeni sp. nov., a bacterium isolated from mangrove sediment.</title>
        <authorList>
            <person name="Huang H."/>
            <person name="Mo K."/>
            <person name="Hu Y."/>
        </authorList>
    </citation>
    <scope>NUCLEOTIDE SEQUENCE [LARGE SCALE GENOMIC DNA]</scope>
    <source>
        <strain evidence="2 3">HB172195</strain>
    </source>
</reference>
<keyword evidence="1" id="KW-0472">Membrane</keyword>
<evidence type="ECO:0000256" key="1">
    <source>
        <dbReference type="SAM" id="Phobius"/>
    </source>
</evidence>
<dbReference type="AlphaFoldDB" id="A0A5R9EY98"/>
<evidence type="ECO:0000313" key="3">
    <source>
        <dbReference type="Proteomes" id="UP000308230"/>
    </source>
</evidence>
<protein>
    <recommendedName>
        <fullName evidence="4">Inhibitor of the pro-sigma K processing machinery</fullName>
    </recommendedName>
</protein>
<feature type="transmembrane region" description="Helical" evidence="1">
    <location>
        <begin position="43"/>
        <end position="67"/>
    </location>
</feature>
<dbReference type="EMBL" id="SWLG01000012">
    <property type="protein sequence ID" value="TLS36282.1"/>
    <property type="molecule type" value="Genomic_DNA"/>
</dbReference>
<name>A0A5R9EY98_9BACL</name>
<feature type="transmembrane region" description="Helical" evidence="1">
    <location>
        <begin position="5"/>
        <end position="23"/>
    </location>
</feature>
<sequence length="71" mass="8338">MLKKIIEGIIYFLITVLIFIVLWKVTGKVWEEFVPLNYKTNLIGFIFVTPIVIILSFSLSSMIFHFIRKSD</sequence>
<proteinExistence type="predicted"/>
<keyword evidence="1" id="KW-1133">Transmembrane helix</keyword>
<dbReference type="OrthoDB" id="2933210at2"/>
<organism evidence="2 3">
    <name type="scientific">Exobacillus caeni</name>
    <dbReference type="NCBI Taxonomy" id="2574798"/>
    <lineage>
        <taxon>Bacteria</taxon>
        <taxon>Bacillati</taxon>
        <taxon>Bacillota</taxon>
        <taxon>Bacilli</taxon>
        <taxon>Bacillales</taxon>
        <taxon>Guptibacillaceae</taxon>
        <taxon>Exobacillus</taxon>
    </lineage>
</organism>
<accession>A0A5R9EY98</accession>
<evidence type="ECO:0000313" key="2">
    <source>
        <dbReference type="EMBL" id="TLS36282.1"/>
    </source>
</evidence>
<dbReference type="Proteomes" id="UP000308230">
    <property type="component" value="Unassembled WGS sequence"/>
</dbReference>
<gene>
    <name evidence="2" type="ORF">FCL54_16200</name>
</gene>
<evidence type="ECO:0008006" key="4">
    <source>
        <dbReference type="Google" id="ProtNLM"/>
    </source>
</evidence>